<comment type="cofactor">
    <cofactor evidence="1">
        <name>pyridoxal 5'-phosphate</name>
        <dbReference type="ChEBI" id="CHEBI:597326"/>
    </cofactor>
</comment>
<dbReference type="InterPro" id="IPR036052">
    <property type="entry name" value="TrpB-like_PALP_sf"/>
</dbReference>
<dbReference type="GO" id="GO:0009069">
    <property type="term" value="P:serine family amino acid metabolic process"/>
    <property type="evidence" value="ECO:0007669"/>
    <property type="project" value="UniProtKB-ARBA"/>
</dbReference>
<dbReference type="GO" id="GO:0006534">
    <property type="term" value="P:cysteine metabolic process"/>
    <property type="evidence" value="ECO:0007669"/>
    <property type="project" value="UniProtKB-ARBA"/>
</dbReference>
<protein>
    <submittedName>
        <fullName evidence="4">Uncharacterized protein</fullName>
    </submittedName>
</protein>
<evidence type="ECO:0000256" key="3">
    <source>
        <dbReference type="ARBA" id="ARBA00022898"/>
    </source>
</evidence>
<accession>A0A183MV26</accession>
<organism evidence="4 5">
    <name type="scientific">Schistosoma margrebowiei</name>
    <dbReference type="NCBI Taxonomy" id="48269"/>
    <lineage>
        <taxon>Eukaryota</taxon>
        <taxon>Metazoa</taxon>
        <taxon>Spiralia</taxon>
        <taxon>Lophotrochozoa</taxon>
        <taxon>Platyhelminthes</taxon>
        <taxon>Trematoda</taxon>
        <taxon>Digenea</taxon>
        <taxon>Strigeidida</taxon>
        <taxon>Schistosomatoidea</taxon>
        <taxon>Schistosomatidae</taxon>
        <taxon>Schistosoma</taxon>
    </lineage>
</organism>
<proteinExistence type="inferred from homology"/>
<evidence type="ECO:0000256" key="2">
    <source>
        <dbReference type="ARBA" id="ARBA00007103"/>
    </source>
</evidence>
<evidence type="ECO:0000313" key="5">
    <source>
        <dbReference type="Proteomes" id="UP000277204"/>
    </source>
</evidence>
<dbReference type="AlphaFoldDB" id="A0A183MV26"/>
<sequence>FKRNTILNHSLELIGNTPLIQLNQIKKKSSYFIVGKCEFLNIGGSIKDRIGKRMIEEAELEGKLKPGDTIIEPTSGNTGIGLALTASLKGYRCIIVMSEKMSSEKESYLRCLGAEIVRTPASANFDHPDSLFRVSEKIKNEIGPSAHIMNQYTNPYNPIAHFDETAEEILRDCTEENGQIKLDMLVVGVGTGGTVTGISRKIKMKVPNYCLHVSNIKNETKNDITFFKIVATAQLDQLIQLGGMTVVTPKCSNSVNTTVLQKIICNRSSSMLILNPIYRIKTEKHVLLIRANRNKKLVKTLLLTIFNLQTS</sequence>
<dbReference type="Pfam" id="PF00291">
    <property type="entry name" value="PALP"/>
    <property type="match status" value="1"/>
</dbReference>
<keyword evidence="3" id="KW-0663">Pyridoxal phosphate</keyword>
<dbReference type="STRING" id="48269.A0A183MV26"/>
<feature type="non-terminal residue" evidence="4">
    <location>
        <position position="1"/>
    </location>
</feature>
<dbReference type="Proteomes" id="UP000277204">
    <property type="component" value="Unassembled WGS sequence"/>
</dbReference>
<evidence type="ECO:0000313" key="4">
    <source>
        <dbReference type="EMBL" id="VDP33365.1"/>
    </source>
</evidence>
<evidence type="ECO:0000256" key="1">
    <source>
        <dbReference type="ARBA" id="ARBA00001933"/>
    </source>
</evidence>
<comment type="similarity">
    <text evidence="2">Belongs to the cysteine synthase/cystathionine beta-synthase family.</text>
</comment>
<dbReference type="InterPro" id="IPR050214">
    <property type="entry name" value="Cys_Synth/Cystath_Beta-Synth"/>
</dbReference>
<reference evidence="4 5" key="1">
    <citation type="submission" date="2018-11" db="EMBL/GenBank/DDBJ databases">
        <authorList>
            <consortium name="Pathogen Informatics"/>
        </authorList>
    </citation>
    <scope>NUCLEOTIDE SEQUENCE [LARGE SCALE GENOMIC DNA]</scope>
    <source>
        <strain evidence="4 5">Zambia</strain>
    </source>
</reference>
<dbReference type="EMBL" id="UZAI01018113">
    <property type="protein sequence ID" value="VDP33365.1"/>
    <property type="molecule type" value="Genomic_DNA"/>
</dbReference>
<dbReference type="InterPro" id="IPR001926">
    <property type="entry name" value="TrpB-like_PALP"/>
</dbReference>
<dbReference type="SUPFAM" id="SSF53686">
    <property type="entry name" value="Tryptophan synthase beta subunit-like PLP-dependent enzymes"/>
    <property type="match status" value="1"/>
</dbReference>
<dbReference type="PANTHER" id="PTHR10314">
    <property type="entry name" value="CYSTATHIONINE BETA-SYNTHASE"/>
    <property type="match status" value="1"/>
</dbReference>
<dbReference type="GO" id="GO:0044272">
    <property type="term" value="P:sulfur compound biosynthetic process"/>
    <property type="evidence" value="ECO:0007669"/>
    <property type="project" value="UniProtKB-ARBA"/>
</dbReference>
<name>A0A183MV26_9TREM</name>
<dbReference type="Gene3D" id="3.40.50.1100">
    <property type="match status" value="2"/>
</dbReference>
<gene>
    <name evidence="4" type="ORF">SMRZ_LOCUS19907</name>
</gene>
<keyword evidence="5" id="KW-1185">Reference proteome</keyword>
<dbReference type="FunFam" id="3.40.50.1100:FF:000003">
    <property type="entry name" value="Cystathionine beta-synthase"/>
    <property type="match status" value="1"/>
</dbReference>